<evidence type="ECO:0000256" key="1">
    <source>
        <dbReference type="SAM" id="MobiDB-lite"/>
    </source>
</evidence>
<protein>
    <recommendedName>
        <fullName evidence="2">Phage head morphogenesis domain-containing protein</fullName>
    </recommendedName>
</protein>
<reference evidence="3 4" key="1">
    <citation type="submission" date="2020-05" db="EMBL/GenBank/DDBJ databases">
        <title>Genomic Encyclopedia of Type Strains, Phase IV (KMG-V): Genome sequencing to study the core and pangenomes of soil and plant-associated prokaryotes.</title>
        <authorList>
            <person name="Whitman W."/>
        </authorList>
    </citation>
    <scope>NUCLEOTIDE SEQUENCE [LARGE SCALE GENOMIC DNA]</scope>
    <source>
        <strain evidence="3 4">C29</strain>
    </source>
</reference>
<feature type="compositionally biased region" description="Basic and acidic residues" evidence="1">
    <location>
        <begin position="405"/>
        <end position="416"/>
    </location>
</feature>
<feature type="domain" description="Phage head morphogenesis" evidence="2">
    <location>
        <begin position="64"/>
        <end position="184"/>
    </location>
</feature>
<evidence type="ECO:0000313" key="3">
    <source>
        <dbReference type="EMBL" id="NRT54794.1"/>
    </source>
</evidence>
<dbReference type="Proteomes" id="UP001516061">
    <property type="component" value="Unassembled WGS sequence"/>
</dbReference>
<sequence length="416" mass="47234">MPQRQDITAGIGFRQPFQDQLDFFRSKLNLPTDRWDDIMRAAHDRAFVVAGAAKADLLQDLRRSVDDAIAKGISIGEFRNQFAEIVARHGWTGWTGQGTAGGEAWRTRVIYQTNLQTSYAAGRWRQLNEPAVLAGLPYWEYVHRDGVLHPRPEHLAWHGLTLRHDDAFWRWHYPPNGWGCHCRVRARVKPRAGMPTERPAGWDEIDPKTQAPRGIDKGFDYAPGRTWHPDLDKYPPELARQVVAANLKDGVFDRWLTQIEQRITGQRTTTISSMELRKLLARGERVPVAVLDEQGLRSMGIQRDERGLPVTHTVWLSDDTAIKQSMHREGQALPIGGYVRLQSILDQAEFVESDGSTRMVYFHQGPDLSVAVIKSAAQGAELYLLSMRRASQRELDASIRSGKARKWERQGAPENP</sequence>
<gene>
    <name evidence="3" type="ORF">HNQ01_000504</name>
</gene>
<dbReference type="EMBL" id="JABSNM010000002">
    <property type="protein sequence ID" value="NRT54794.1"/>
    <property type="molecule type" value="Genomic_DNA"/>
</dbReference>
<evidence type="ECO:0000313" key="4">
    <source>
        <dbReference type="Proteomes" id="UP001516061"/>
    </source>
</evidence>
<organism evidence="3 4">
    <name type="scientific">Sphaerotilus uruguayifluvii</name>
    <dbReference type="NCBI Taxonomy" id="2735897"/>
    <lineage>
        <taxon>Bacteria</taxon>
        <taxon>Pseudomonadati</taxon>
        <taxon>Pseudomonadota</taxon>
        <taxon>Betaproteobacteria</taxon>
        <taxon>Burkholderiales</taxon>
        <taxon>Sphaerotilaceae</taxon>
        <taxon>Sphaerotilus</taxon>
    </lineage>
</organism>
<accession>A0ABX2FYA7</accession>
<evidence type="ECO:0000259" key="2">
    <source>
        <dbReference type="Pfam" id="PF04233"/>
    </source>
</evidence>
<dbReference type="InterPro" id="IPR006528">
    <property type="entry name" value="Phage_head_morphogenesis_dom"/>
</dbReference>
<feature type="region of interest" description="Disordered" evidence="1">
    <location>
        <begin position="193"/>
        <end position="215"/>
    </location>
</feature>
<dbReference type="Pfam" id="PF04233">
    <property type="entry name" value="Phage_Mu_F"/>
    <property type="match status" value="1"/>
</dbReference>
<feature type="region of interest" description="Disordered" evidence="1">
    <location>
        <begin position="395"/>
        <end position="416"/>
    </location>
</feature>
<comment type="caution">
    <text evidence="3">The sequence shown here is derived from an EMBL/GenBank/DDBJ whole genome shotgun (WGS) entry which is preliminary data.</text>
</comment>
<name>A0ABX2FYA7_9BURK</name>
<dbReference type="RefSeq" id="WP_173803760.1">
    <property type="nucleotide sequence ID" value="NZ_JABSNM010000002.1"/>
</dbReference>
<keyword evidence="4" id="KW-1185">Reference proteome</keyword>
<proteinExistence type="predicted"/>